<dbReference type="SUPFAM" id="SSF48452">
    <property type="entry name" value="TPR-like"/>
    <property type="match status" value="1"/>
</dbReference>
<dbReference type="PANTHER" id="PTHR22904:SF523">
    <property type="entry name" value="STRESS-INDUCED-PHOSPHOPROTEIN 1"/>
    <property type="match status" value="1"/>
</dbReference>
<dbReference type="AlphaFoldDB" id="A0AAV7JZ75"/>
<dbReference type="EMBL" id="JAKMXF010000255">
    <property type="protein sequence ID" value="KAI6653784.1"/>
    <property type="molecule type" value="Genomic_DNA"/>
</dbReference>
<comment type="caution">
    <text evidence="3">The sequence shown here is derived from an EMBL/GenBank/DDBJ whole genome shotgun (WGS) entry which is preliminary data.</text>
</comment>
<keyword evidence="1" id="KW-0677">Repeat</keyword>
<evidence type="ECO:0000256" key="2">
    <source>
        <dbReference type="ARBA" id="ARBA00022803"/>
    </source>
</evidence>
<dbReference type="InterPro" id="IPR019734">
    <property type="entry name" value="TPR_rpt"/>
</dbReference>
<name>A0AAV7JZ75_9METZ</name>
<keyword evidence="4" id="KW-1185">Reference proteome</keyword>
<dbReference type="PANTHER" id="PTHR22904">
    <property type="entry name" value="TPR REPEAT CONTAINING PROTEIN"/>
    <property type="match status" value="1"/>
</dbReference>
<dbReference type="SMART" id="SM00028">
    <property type="entry name" value="TPR"/>
    <property type="match status" value="3"/>
</dbReference>
<evidence type="ECO:0000256" key="1">
    <source>
        <dbReference type="ARBA" id="ARBA00022737"/>
    </source>
</evidence>
<dbReference type="Proteomes" id="UP001165289">
    <property type="component" value="Unassembled WGS sequence"/>
</dbReference>
<accession>A0AAV7JZ75</accession>
<sequence>MAEAVSTKEQLGEVEKQGKELRIDADRQFKAGNYRFAIETYTKATQLDISPKLALSVYTNMAIAHSKLGNYGDCKECASKCIEIDTTYVRGYFWKAMSEIYLNSLEEATRTFDQGLKVDSKNKDLRFRLRFLEFCKKHQEIIIKYPQKNWLEIEDAVNGNLKFCSEEVFAKEVTKMTKRRKDGGIVCISSGVCNYFGKIISMEIPNNAFSDKQKEINMKLKMGEYMKIYIQVTISKNTDGSRAYLFKIQSLPDAKFNDIQTYALEGLETAATTTGGAPYNPHYSKLLFESEEVEDTGATPN</sequence>
<proteinExistence type="predicted"/>
<protein>
    <submittedName>
        <fullName evidence="3">Uncharacterized protein</fullName>
    </submittedName>
</protein>
<dbReference type="InterPro" id="IPR011990">
    <property type="entry name" value="TPR-like_helical_dom_sf"/>
</dbReference>
<organism evidence="3 4">
    <name type="scientific">Oopsacas minuta</name>
    <dbReference type="NCBI Taxonomy" id="111878"/>
    <lineage>
        <taxon>Eukaryota</taxon>
        <taxon>Metazoa</taxon>
        <taxon>Porifera</taxon>
        <taxon>Hexactinellida</taxon>
        <taxon>Hexasterophora</taxon>
        <taxon>Lyssacinosida</taxon>
        <taxon>Leucopsacidae</taxon>
        <taxon>Oopsacas</taxon>
    </lineage>
</organism>
<evidence type="ECO:0000313" key="3">
    <source>
        <dbReference type="EMBL" id="KAI6653784.1"/>
    </source>
</evidence>
<gene>
    <name evidence="3" type="ORF">LOD99_3288</name>
</gene>
<dbReference type="Pfam" id="PF13181">
    <property type="entry name" value="TPR_8"/>
    <property type="match status" value="1"/>
</dbReference>
<keyword evidence="2" id="KW-0802">TPR repeat</keyword>
<evidence type="ECO:0000313" key="4">
    <source>
        <dbReference type="Proteomes" id="UP001165289"/>
    </source>
</evidence>
<dbReference type="GO" id="GO:0051879">
    <property type="term" value="F:Hsp90 protein binding"/>
    <property type="evidence" value="ECO:0007669"/>
    <property type="project" value="TreeGrafter"/>
</dbReference>
<reference evidence="3 4" key="1">
    <citation type="journal article" date="2023" name="BMC Biol.">
        <title>The compact genome of the sponge Oopsacas minuta (Hexactinellida) is lacking key metazoan core genes.</title>
        <authorList>
            <person name="Santini S."/>
            <person name="Schenkelaars Q."/>
            <person name="Jourda C."/>
            <person name="Duchesne M."/>
            <person name="Belahbib H."/>
            <person name="Rocher C."/>
            <person name="Selva M."/>
            <person name="Riesgo A."/>
            <person name="Vervoort M."/>
            <person name="Leys S.P."/>
            <person name="Kodjabachian L."/>
            <person name="Le Bivic A."/>
            <person name="Borchiellini C."/>
            <person name="Claverie J.M."/>
            <person name="Renard E."/>
        </authorList>
    </citation>
    <scope>NUCLEOTIDE SEQUENCE [LARGE SCALE GENOMIC DNA]</scope>
    <source>
        <strain evidence="3">SPO-2</strain>
    </source>
</reference>
<dbReference type="Gene3D" id="1.25.40.10">
    <property type="entry name" value="Tetratricopeptide repeat domain"/>
    <property type="match status" value="1"/>
</dbReference>